<dbReference type="GO" id="GO:0103118">
    <property type="term" value="F:UDP-3-O-[(3R)-3-hydroxyacyl]-glucosamine N-acyltransferase activity"/>
    <property type="evidence" value="ECO:0007669"/>
    <property type="project" value="UniProtKB-EC"/>
</dbReference>
<dbReference type="EC" id="2.3.1.191" evidence="7"/>
<keyword evidence="5 7" id="KW-0443">Lipid metabolism</keyword>
<gene>
    <name evidence="7 9" type="primary">lpxD</name>
    <name evidence="9" type="ORF">ETAA1_30820</name>
</gene>
<dbReference type="GO" id="GO:0016410">
    <property type="term" value="F:N-acyltransferase activity"/>
    <property type="evidence" value="ECO:0007669"/>
    <property type="project" value="InterPro"/>
</dbReference>
<evidence type="ECO:0000256" key="1">
    <source>
        <dbReference type="ARBA" id="ARBA00022516"/>
    </source>
</evidence>
<comment type="catalytic activity">
    <reaction evidence="7">
        <text>a UDP-3-O-[(3R)-3-hydroxyacyl]-alpha-D-glucosamine + a (3R)-hydroxyacyl-[ACP] = a UDP-2-N,3-O-bis[(3R)-3-hydroxyacyl]-alpha-D-glucosamine + holo-[ACP] + H(+)</text>
        <dbReference type="Rhea" id="RHEA:53836"/>
        <dbReference type="Rhea" id="RHEA-COMP:9685"/>
        <dbReference type="Rhea" id="RHEA-COMP:9945"/>
        <dbReference type="ChEBI" id="CHEBI:15378"/>
        <dbReference type="ChEBI" id="CHEBI:64479"/>
        <dbReference type="ChEBI" id="CHEBI:78827"/>
        <dbReference type="ChEBI" id="CHEBI:137740"/>
        <dbReference type="ChEBI" id="CHEBI:137748"/>
        <dbReference type="EC" id="2.3.1.191"/>
    </reaction>
</comment>
<reference evidence="9 10" key="1">
    <citation type="submission" date="2019-02" db="EMBL/GenBank/DDBJ databases">
        <title>Deep-cultivation of Planctomycetes and their phenomic and genomic characterization uncovers novel biology.</title>
        <authorList>
            <person name="Wiegand S."/>
            <person name="Jogler M."/>
            <person name="Boedeker C."/>
            <person name="Pinto D."/>
            <person name="Vollmers J."/>
            <person name="Rivas-Marin E."/>
            <person name="Kohn T."/>
            <person name="Peeters S.H."/>
            <person name="Heuer A."/>
            <person name="Rast P."/>
            <person name="Oberbeckmann S."/>
            <person name="Bunk B."/>
            <person name="Jeske O."/>
            <person name="Meyerdierks A."/>
            <person name="Storesund J.E."/>
            <person name="Kallscheuer N."/>
            <person name="Luecker S."/>
            <person name="Lage O.M."/>
            <person name="Pohl T."/>
            <person name="Merkel B.J."/>
            <person name="Hornburger P."/>
            <person name="Mueller R.-W."/>
            <person name="Bruemmer F."/>
            <person name="Labrenz M."/>
            <person name="Spormann A.M."/>
            <person name="Op den Camp H."/>
            <person name="Overmann J."/>
            <person name="Amann R."/>
            <person name="Jetten M.S.M."/>
            <person name="Mascher T."/>
            <person name="Medema M.H."/>
            <person name="Devos D.P."/>
            <person name="Kaster A.-K."/>
            <person name="Ovreas L."/>
            <person name="Rohde M."/>
            <person name="Galperin M.Y."/>
            <person name="Jogler C."/>
        </authorList>
    </citation>
    <scope>NUCLEOTIDE SEQUENCE [LARGE SCALE GENOMIC DNA]</scope>
    <source>
        <strain evidence="9 10">ETA_A1</strain>
    </source>
</reference>
<keyword evidence="6 7" id="KW-0012">Acyltransferase</keyword>
<evidence type="ECO:0000256" key="2">
    <source>
        <dbReference type="ARBA" id="ARBA00022556"/>
    </source>
</evidence>
<protein>
    <recommendedName>
        <fullName evidence="7">UDP-3-O-acylglucosamine N-acyltransferase</fullName>
        <ecNumber evidence="7">2.3.1.191</ecNumber>
    </recommendedName>
</protein>
<accession>A0A517XUC8</accession>
<dbReference type="InterPro" id="IPR011004">
    <property type="entry name" value="Trimer_LpxA-like_sf"/>
</dbReference>
<dbReference type="Proteomes" id="UP000319576">
    <property type="component" value="Chromosome"/>
</dbReference>
<dbReference type="PANTHER" id="PTHR43378:SF2">
    <property type="entry name" value="UDP-3-O-ACYLGLUCOSAMINE N-ACYLTRANSFERASE 1, MITOCHONDRIAL-RELATED"/>
    <property type="match status" value="1"/>
</dbReference>
<keyword evidence="1 7" id="KW-0444">Lipid biosynthesis</keyword>
<evidence type="ECO:0000259" key="8">
    <source>
        <dbReference type="Pfam" id="PF04613"/>
    </source>
</evidence>
<comment type="similarity">
    <text evidence="7">Belongs to the transferase hexapeptide repeat family. LpxD subfamily.</text>
</comment>
<dbReference type="Gene3D" id="3.40.1390.10">
    <property type="entry name" value="MurE/MurF, N-terminal domain"/>
    <property type="match status" value="1"/>
</dbReference>
<evidence type="ECO:0000256" key="5">
    <source>
        <dbReference type="ARBA" id="ARBA00023098"/>
    </source>
</evidence>
<dbReference type="NCBIfam" id="NF002060">
    <property type="entry name" value="PRK00892.1"/>
    <property type="match status" value="1"/>
</dbReference>
<keyword evidence="4 7" id="KW-0677">Repeat</keyword>
<evidence type="ECO:0000256" key="4">
    <source>
        <dbReference type="ARBA" id="ARBA00022737"/>
    </source>
</evidence>
<dbReference type="OrthoDB" id="9784739at2"/>
<dbReference type="InterPro" id="IPR020573">
    <property type="entry name" value="UDP_GlcNAc_AcTrfase_non-rep"/>
</dbReference>
<dbReference type="Pfam" id="PF00132">
    <property type="entry name" value="Hexapep"/>
    <property type="match status" value="2"/>
</dbReference>
<dbReference type="AlphaFoldDB" id="A0A517XUC8"/>
<evidence type="ECO:0000313" key="10">
    <source>
        <dbReference type="Proteomes" id="UP000319576"/>
    </source>
</evidence>
<evidence type="ECO:0000256" key="6">
    <source>
        <dbReference type="ARBA" id="ARBA00023315"/>
    </source>
</evidence>
<comment type="pathway">
    <text evidence="7">Bacterial outer membrane biogenesis; LPS lipid A biosynthesis.</text>
</comment>
<feature type="domain" description="UDP-3-O-[3-hydroxymyristoyl] glucosamine N-acyltransferase non-repeat region" evidence="8">
    <location>
        <begin position="21"/>
        <end position="86"/>
    </location>
</feature>
<dbReference type="KEGG" id="uli:ETAA1_30820"/>
<comment type="function">
    <text evidence="7">Catalyzes the N-acylation of UDP-3-O-acylglucosamine using 3-hydroxyacyl-ACP as the acyl donor. Is involved in the biosynthesis of lipid A, a phosphorylated glycolipid that anchors the lipopolysaccharide to the outer membrane of the cell.</text>
</comment>
<dbReference type="Gene3D" id="2.160.10.10">
    <property type="entry name" value="Hexapeptide repeat proteins"/>
    <property type="match status" value="1"/>
</dbReference>
<dbReference type="RefSeq" id="WP_145239826.1">
    <property type="nucleotide sequence ID" value="NZ_CP036273.1"/>
</dbReference>
<keyword evidence="3 7" id="KW-0808">Transferase</keyword>
<dbReference type="GO" id="GO:0016020">
    <property type="term" value="C:membrane"/>
    <property type="evidence" value="ECO:0007669"/>
    <property type="project" value="GOC"/>
</dbReference>
<dbReference type="EMBL" id="CP036273">
    <property type="protein sequence ID" value="QDU21117.1"/>
    <property type="molecule type" value="Genomic_DNA"/>
</dbReference>
<dbReference type="CDD" id="cd03352">
    <property type="entry name" value="LbH_LpxD"/>
    <property type="match status" value="1"/>
</dbReference>
<dbReference type="InterPro" id="IPR001451">
    <property type="entry name" value="Hexapep"/>
</dbReference>
<organism evidence="9 10">
    <name type="scientific">Urbifossiella limnaea</name>
    <dbReference type="NCBI Taxonomy" id="2528023"/>
    <lineage>
        <taxon>Bacteria</taxon>
        <taxon>Pseudomonadati</taxon>
        <taxon>Planctomycetota</taxon>
        <taxon>Planctomycetia</taxon>
        <taxon>Gemmatales</taxon>
        <taxon>Gemmataceae</taxon>
        <taxon>Urbifossiella</taxon>
    </lineage>
</organism>
<proteinExistence type="inferred from homology"/>
<name>A0A517XUC8_9BACT</name>
<keyword evidence="2 7" id="KW-0441">Lipid A biosynthesis</keyword>
<dbReference type="Pfam" id="PF04613">
    <property type="entry name" value="LpxD"/>
    <property type="match status" value="1"/>
</dbReference>
<dbReference type="UniPathway" id="UPA00973"/>
<sequence>MSVTVRQLAEWVRGEVLGDGDLAVEDARTLTDARAGDITFVDGEKHAAAWHASPAAAAVAPPSIPVNGRPLIRVADPLLAFAEIVRHLRGRAPLPAGEIHPTALVHPTARLGEGVSVGPFAVIGEDSEIGAGSVLSSGVVVGRGCRIGAGSVLHPRVVLYDDCVLGDRVVIHANAVIGADGFGYRTQAGRHVKVPQLGWVEIENDVEIGASSTVDRGTFGPTRIGTGTKIDNLVMVGHNCQIGRHNILAAQVGVAGSSVTGEYVVMAGQVGVADHLRVGDRTIIAAKSGVLSDVAADMRVLGYPARPDSHMKRVWVLLDHLPDWRRDLKRVKEHLGLGDE</sequence>
<dbReference type="HAMAP" id="MF_00523">
    <property type="entry name" value="LpxD"/>
    <property type="match status" value="1"/>
</dbReference>
<dbReference type="GO" id="GO:0009245">
    <property type="term" value="P:lipid A biosynthetic process"/>
    <property type="evidence" value="ECO:0007669"/>
    <property type="project" value="UniProtKB-UniRule"/>
</dbReference>
<comment type="subunit">
    <text evidence="7">Homotrimer.</text>
</comment>
<keyword evidence="10" id="KW-1185">Reference proteome</keyword>
<dbReference type="PANTHER" id="PTHR43378">
    <property type="entry name" value="UDP-3-O-ACYLGLUCOSAMINE N-ACYLTRANSFERASE"/>
    <property type="match status" value="1"/>
</dbReference>
<evidence type="ECO:0000313" key="9">
    <source>
        <dbReference type="EMBL" id="QDU21117.1"/>
    </source>
</evidence>
<evidence type="ECO:0000256" key="7">
    <source>
        <dbReference type="HAMAP-Rule" id="MF_00523"/>
    </source>
</evidence>
<evidence type="ECO:0000256" key="3">
    <source>
        <dbReference type="ARBA" id="ARBA00022679"/>
    </source>
</evidence>
<dbReference type="SUPFAM" id="SSF51161">
    <property type="entry name" value="Trimeric LpxA-like enzymes"/>
    <property type="match status" value="1"/>
</dbReference>
<dbReference type="InterPro" id="IPR007691">
    <property type="entry name" value="LpxD"/>
</dbReference>
<dbReference type="NCBIfam" id="TIGR01853">
    <property type="entry name" value="lipid_A_lpxD"/>
    <property type="match status" value="1"/>
</dbReference>
<feature type="active site" description="Proton acceptor" evidence="7">
    <location>
        <position position="238"/>
    </location>
</feature>